<reference evidence="8 9" key="1">
    <citation type="submission" date="2020-04" db="EMBL/GenBank/DDBJ databases">
        <title>Complete Genomes and Methylome analysis of CBBP consortium that reverse antibiotic-induced susceptibility to vancomycin-resistant Enterococcus faecium infection.</title>
        <authorList>
            <person name="Fomenkov A."/>
            <person name="Zhang Z."/>
            <person name="Pamer E."/>
            <person name="Roberts R.J."/>
        </authorList>
    </citation>
    <scope>NUCLEOTIDE SEQUENCE [LARGE SCALE GENOMIC DNA]</scope>
    <source>
        <strain evidence="9">CBBP</strain>
    </source>
</reference>
<sequence>MNIRWLLHRNIRYFARYYRLVAMAVVITVAVIVGSLVVGDSVRMTLVRRVTERLGNTETIIFSRSSFISDSILSVSLLGESARGVLLTDGFISRNGKLVPVFVWGVDDLSLSEGSAKINPALSEELGLEASEDIVLRLPATGLVPSGSLFVTKNYTVGLRLSYEGLVPVDSGGNINLKNEQVLPFNVFVRRSDLAEALNVGGKINLVLTDRQISSTDLDDIWNQELSGLVVRRKADFTEITSGRVFLQEKVVETICQDNLASDRLFSYLVNSIEREGNSIPYSFITAMDRYKGHILRKDEILLSDYAANRLGARVGDTIRVSYYKSEGLKRLDTDARQFKVGRVVPLSEWVSDGSLSADFPGLSNVERCTDWDSDLPIQMDLITDEDERYWDLFRSTPKAIIAYDAVVGDWGNAYGSATAIRIPNARPDLTGLRPEMFGIQLIHPREAGIYAARNGVDFAGLFLALGFFIIVSAVLLMLNPLSEMFYRRRHEIALLRSMGYTRKRIKGMLWMESVPVVGGASVVGVVMGLLYTRLIMWLLGGVWQGATQTDGFGVYPGTWTLIAGTLVSVGLSLGLLRWAIIRALREESHKVYSSGSSLRKKRLGMIVSGMMTVAMIGVNVWVLHSVPLFMVIGAAWIVTAALWGDYRVAKNGSVHPSLFNRSQLIWATIYANRKQSLLSFFALSIGVFIVFSVGLNRKGFADSSQIRIGTGGYSLWCESSVPVYYDLSTSSGKAKLSLSDLPEDTEVLQCLRYNADDASCLNLNKVTTPTVLGINMKALSNSDFQIEQTIYGEDREVVFERVRERTNSVYPALVDATVLTWGIGMNLGDTLYYKNDQGLPIAIRLVGTLSNSVFQGNILVDQALFSEIWTETTGSEVFLLKTGESEREEVKNLISQALSEYGVRVMTTNDRLRQFNTVTDTYLTIFMTLGGLGLLLGILSFIIVIRKNLAMRRDEIRLYRVLGFTDGQIGRIFYKENILVPLYAILTGVIGALISVSANFSNAGTGAWSLALGFMLFFTGCVMIFVRRLLKREIGSSKL</sequence>
<comment type="subcellular location">
    <subcellularLocation>
        <location evidence="1">Cell membrane</location>
        <topology evidence="1">Multi-pass membrane protein</topology>
    </subcellularLocation>
</comment>
<accession>A0A7L5EDS5</accession>
<dbReference type="Pfam" id="PF02687">
    <property type="entry name" value="FtsX"/>
    <property type="match status" value="2"/>
</dbReference>
<keyword evidence="2" id="KW-1003">Cell membrane</keyword>
<dbReference type="EMBL" id="CP051672">
    <property type="protein sequence ID" value="QJE29287.1"/>
    <property type="molecule type" value="Genomic_DNA"/>
</dbReference>
<keyword evidence="3 6" id="KW-0812">Transmembrane</keyword>
<feature type="transmembrane region" description="Helical" evidence="6">
    <location>
        <begin position="979"/>
        <end position="1001"/>
    </location>
</feature>
<proteinExistence type="predicted"/>
<feature type="transmembrane region" description="Helical" evidence="6">
    <location>
        <begin position="20"/>
        <end position="39"/>
    </location>
</feature>
<feature type="domain" description="ABC3 transporter permease C-terminal" evidence="7">
    <location>
        <begin position="466"/>
        <end position="587"/>
    </location>
</feature>
<dbReference type="AlphaFoldDB" id="A0A7L5EDS5"/>
<dbReference type="InterPro" id="IPR003838">
    <property type="entry name" value="ABC3_permease_C"/>
</dbReference>
<organism evidence="8 9">
    <name type="scientific">Parabacteroides distasonis</name>
    <dbReference type="NCBI Taxonomy" id="823"/>
    <lineage>
        <taxon>Bacteria</taxon>
        <taxon>Pseudomonadati</taxon>
        <taxon>Bacteroidota</taxon>
        <taxon>Bacteroidia</taxon>
        <taxon>Bacteroidales</taxon>
        <taxon>Tannerellaceae</taxon>
        <taxon>Parabacteroides</taxon>
    </lineage>
</organism>
<evidence type="ECO:0000313" key="8">
    <source>
        <dbReference type="EMBL" id="QJE29287.1"/>
    </source>
</evidence>
<dbReference type="PANTHER" id="PTHR30287:SF2">
    <property type="entry name" value="BLL1001 PROTEIN"/>
    <property type="match status" value="1"/>
</dbReference>
<dbReference type="InterPro" id="IPR038766">
    <property type="entry name" value="Membrane_comp_ABC_pdt"/>
</dbReference>
<name>A0A7L5EDS5_PARDI</name>
<evidence type="ECO:0000256" key="6">
    <source>
        <dbReference type="SAM" id="Phobius"/>
    </source>
</evidence>
<feature type="transmembrane region" description="Helical" evidence="6">
    <location>
        <begin position="515"/>
        <end position="540"/>
    </location>
</feature>
<dbReference type="PANTHER" id="PTHR30287">
    <property type="entry name" value="MEMBRANE COMPONENT OF PREDICTED ABC SUPERFAMILY METABOLITE UPTAKE TRANSPORTER"/>
    <property type="match status" value="1"/>
</dbReference>
<evidence type="ECO:0000256" key="1">
    <source>
        <dbReference type="ARBA" id="ARBA00004651"/>
    </source>
</evidence>
<keyword evidence="4 6" id="KW-1133">Transmembrane helix</keyword>
<dbReference type="GO" id="GO:0005886">
    <property type="term" value="C:plasma membrane"/>
    <property type="evidence" value="ECO:0007669"/>
    <property type="project" value="UniProtKB-SubCell"/>
</dbReference>
<evidence type="ECO:0000256" key="2">
    <source>
        <dbReference type="ARBA" id="ARBA00022475"/>
    </source>
</evidence>
<feature type="transmembrane region" description="Helical" evidence="6">
    <location>
        <begin position="678"/>
        <end position="696"/>
    </location>
</feature>
<feature type="transmembrane region" description="Helical" evidence="6">
    <location>
        <begin position="560"/>
        <end position="582"/>
    </location>
</feature>
<evidence type="ECO:0000256" key="3">
    <source>
        <dbReference type="ARBA" id="ARBA00022692"/>
    </source>
</evidence>
<feature type="transmembrane region" description="Helical" evidence="6">
    <location>
        <begin position="603"/>
        <end position="623"/>
    </location>
</feature>
<feature type="transmembrane region" description="Helical" evidence="6">
    <location>
        <begin position="923"/>
        <end position="946"/>
    </location>
</feature>
<evidence type="ECO:0000256" key="4">
    <source>
        <dbReference type="ARBA" id="ARBA00022989"/>
    </source>
</evidence>
<evidence type="ECO:0000256" key="5">
    <source>
        <dbReference type="ARBA" id="ARBA00023136"/>
    </source>
</evidence>
<evidence type="ECO:0000259" key="7">
    <source>
        <dbReference type="Pfam" id="PF02687"/>
    </source>
</evidence>
<feature type="transmembrane region" description="Helical" evidence="6">
    <location>
        <begin position="459"/>
        <end position="479"/>
    </location>
</feature>
<evidence type="ECO:0000313" key="9">
    <source>
        <dbReference type="Proteomes" id="UP000501982"/>
    </source>
</evidence>
<feature type="transmembrane region" description="Helical" evidence="6">
    <location>
        <begin position="1007"/>
        <end position="1027"/>
    </location>
</feature>
<protein>
    <submittedName>
        <fullName evidence="8">FtsX-like permease family protein</fullName>
    </submittedName>
</protein>
<feature type="transmembrane region" description="Helical" evidence="6">
    <location>
        <begin position="629"/>
        <end position="647"/>
    </location>
</feature>
<feature type="domain" description="ABC3 transporter permease C-terminal" evidence="7">
    <location>
        <begin position="930"/>
        <end position="1000"/>
    </location>
</feature>
<dbReference type="Proteomes" id="UP000501982">
    <property type="component" value="Chromosome"/>
</dbReference>
<keyword evidence="5 6" id="KW-0472">Membrane</keyword>
<gene>
    <name evidence="8" type="ORF">HHO38_13645</name>
</gene>